<name>A0AAW9SZJ8_CORAY</name>
<sequence length="299" mass="32555">MGFFNNKKDENKRSAKHSDGRADEYQERDPKFPEVDFGGAHNFAPLPNFDESFGPRGTVDNGDTTGQEPVEYSGDSKLDTNEAAWSKVENADSGSADSGGAEFGHDEDTTEGAPAQLDLPPAPVEELPETDAESTAGVAAENVVKHLDLIQTRLDTMNAVLRSQSEELEVLTDRRWYAQLMPLAEKLAAIHDGICADLSRLEETTETDGSDLYSTLDFLQDSIADALQSMGVAITEAKVGDAFDSSIHRRTKFADSDNPALHRTLAPSRRISHYYTFTSSTSPIVVAKAPVTVYRHSGN</sequence>
<feature type="compositionally biased region" description="Basic and acidic residues" evidence="1">
    <location>
        <begin position="1"/>
        <end position="34"/>
    </location>
</feature>
<reference evidence="2" key="1">
    <citation type="submission" date="2023-05" db="EMBL/GenBank/DDBJ databases">
        <authorList>
            <person name="Du J."/>
        </authorList>
    </citation>
    <scope>NUCLEOTIDE SEQUENCE</scope>
    <source>
        <strain evidence="2">UMB1064</strain>
    </source>
</reference>
<evidence type="ECO:0008006" key="4">
    <source>
        <dbReference type="Google" id="ProtNLM"/>
    </source>
</evidence>
<protein>
    <recommendedName>
        <fullName evidence="4">Nucleotide exchange factor GrpE</fullName>
    </recommendedName>
</protein>
<dbReference type="EMBL" id="JASOOY020000031">
    <property type="protein sequence ID" value="MEO3717691.1"/>
    <property type="molecule type" value="Genomic_DNA"/>
</dbReference>
<reference evidence="2" key="2">
    <citation type="submission" date="2024-05" db="EMBL/GenBank/DDBJ databases">
        <authorList>
            <person name="Wolfe A."/>
        </authorList>
    </citation>
    <scope>NUCLEOTIDE SEQUENCE</scope>
    <source>
        <strain evidence="2">UMB1064</strain>
    </source>
</reference>
<gene>
    <name evidence="2" type="ORF">QP460_008820</name>
</gene>
<accession>A0AAW9SZJ8</accession>
<evidence type="ECO:0000313" key="2">
    <source>
        <dbReference type="EMBL" id="MEO3717691.1"/>
    </source>
</evidence>
<feature type="region of interest" description="Disordered" evidence="1">
    <location>
        <begin position="1"/>
        <end position="136"/>
    </location>
</feature>
<comment type="caution">
    <text evidence="2">The sequence shown here is derived from an EMBL/GenBank/DDBJ whole genome shotgun (WGS) entry which is preliminary data.</text>
</comment>
<proteinExistence type="predicted"/>
<evidence type="ECO:0000313" key="3">
    <source>
        <dbReference type="Proteomes" id="UP001223646"/>
    </source>
</evidence>
<dbReference type="AlphaFoldDB" id="A0AAW9SZJ8"/>
<evidence type="ECO:0000256" key="1">
    <source>
        <dbReference type="SAM" id="MobiDB-lite"/>
    </source>
</evidence>
<dbReference type="Proteomes" id="UP001223646">
    <property type="component" value="Unassembled WGS sequence"/>
</dbReference>
<dbReference type="RefSeq" id="WP_284826355.1">
    <property type="nucleotide sequence ID" value="NZ_JASOOY020000031.1"/>
</dbReference>
<organism evidence="2 3">
    <name type="scientific">Corynebacterium amycolatum</name>
    <dbReference type="NCBI Taxonomy" id="43765"/>
    <lineage>
        <taxon>Bacteria</taxon>
        <taxon>Bacillati</taxon>
        <taxon>Actinomycetota</taxon>
        <taxon>Actinomycetes</taxon>
        <taxon>Mycobacteriales</taxon>
        <taxon>Corynebacteriaceae</taxon>
        <taxon>Corynebacterium</taxon>
    </lineage>
</organism>